<keyword evidence="3" id="KW-1185">Reference proteome</keyword>
<evidence type="ECO:0008006" key="4">
    <source>
        <dbReference type="Google" id="ProtNLM"/>
    </source>
</evidence>
<keyword evidence="1" id="KW-0812">Transmembrane</keyword>
<keyword evidence="1" id="KW-1133">Transmembrane helix</keyword>
<dbReference type="RefSeq" id="WP_184754145.1">
    <property type="nucleotide sequence ID" value="NZ_BAABEK010000039.1"/>
</dbReference>
<reference evidence="2 3" key="1">
    <citation type="submission" date="2020-08" db="EMBL/GenBank/DDBJ databases">
        <title>Sequencing the genomes of 1000 actinobacteria strains.</title>
        <authorList>
            <person name="Klenk H.-P."/>
        </authorList>
    </citation>
    <scope>NUCLEOTIDE SEQUENCE [LARGE SCALE GENOMIC DNA]</scope>
    <source>
        <strain evidence="2 3">DSM 43023</strain>
    </source>
</reference>
<dbReference type="InterPro" id="IPR047789">
    <property type="entry name" value="CU044_5270-like"/>
</dbReference>
<dbReference type="EMBL" id="JACHJU010000001">
    <property type="protein sequence ID" value="MBB4937840.1"/>
    <property type="molecule type" value="Genomic_DNA"/>
</dbReference>
<protein>
    <recommendedName>
        <fullName evidence="4">CU044_5270 family protein</fullName>
    </recommendedName>
</protein>
<dbReference type="Proteomes" id="UP000534286">
    <property type="component" value="Unassembled WGS sequence"/>
</dbReference>
<comment type="caution">
    <text evidence="2">The sequence shown here is derived from an EMBL/GenBank/DDBJ whole genome shotgun (WGS) entry which is preliminary data.</text>
</comment>
<name>A0A7W7RTF7_9ACTN</name>
<dbReference type="NCBIfam" id="NF038083">
    <property type="entry name" value="CU044_5270_fam"/>
    <property type="match status" value="1"/>
</dbReference>
<organism evidence="2 3">
    <name type="scientific">Streptosporangium album</name>
    <dbReference type="NCBI Taxonomy" id="47479"/>
    <lineage>
        <taxon>Bacteria</taxon>
        <taxon>Bacillati</taxon>
        <taxon>Actinomycetota</taxon>
        <taxon>Actinomycetes</taxon>
        <taxon>Streptosporangiales</taxon>
        <taxon>Streptosporangiaceae</taxon>
        <taxon>Streptosporangium</taxon>
    </lineage>
</organism>
<evidence type="ECO:0000313" key="3">
    <source>
        <dbReference type="Proteomes" id="UP000534286"/>
    </source>
</evidence>
<evidence type="ECO:0000313" key="2">
    <source>
        <dbReference type="EMBL" id="MBB4937840.1"/>
    </source>
</evidence>
<proteinExistence type="predicted"/>
<gene>
    <name evidence="2" type="ORF">FHR32_002145</name>
</gene>
<dbReference type="AlphaFoldDB" id="A0A7W7RTF7"/>
<feature type="transmembrane region" description="Helical" evidence="1">
    <location>
        <begin position="45"/>
        <end position="66"/>
    </location>
</feature>
<sequence length="314" mass="34104">MNTIKDFRRDTPPMTAQAESAARARLLAVAREPERRRAPRLGRRLGRRLAVAGALAVTVGTGVVVATDRPRAVIPVASVQELGERAAQAAYDDRGQVPNPGQWLYIRELQAPQSKDESYGVDVSQRVVWEQWTSVDGKQIAGLFPNGKLLVQGNHPGLGAADLARQPVTPEGVLTKIRQKLEGMHMVWATGPAPSMDEQLFQAVYQLMDTQALPPEVRAALFRGLATIPGVSFTEDVSDADGRRGVAFSHTGESGRYDLILDPVDFRFLGTYGVTVKDRTTDYTDAPNQVVKAGTPLTLTARLETKVVDGPGQK</sequence>
<evidence type="ECO:0000256" key="1">
    <source>
        <dbReference type="SAM" id="Phobius"/>
    </source>
</evidence>
<keyword evidence="1" id="KW-0472">Membrane</keyword>
<accession>A0A7W7RTF7</accession>